<evidence type="ECO:0000313" key="2">
    <source>
        <dbReference type="EMBL" id="GAF95501.1"/>
    </source>
</evidence>
<dbReference type="EMBL" id="BARS01015888">
    <property type="protein sequence ID" value="GAF95501.1"/>
    <property type="molecule type" value="Genomic_DNA"/>
</dbReference>
<protein>
    <recommendedName>
        <fullName evidence="1">CARDB domain-containing protein</fullName>
    </recommendedName>
</protein>
<organism evidence="2">
    <name type="scientific">marine sediment metagenome</name>
    <dbReference type="NCBI Taxonomy" id="412755"/>
    <lineage>
        <taxon>unclassified sequences</taxon>
        <taxon>metagenomes</taxon>
        <taxon>ecological metagenomes</taxon>
    </lineage>
</organism>
<gene>
    <name evidence="2" type="ORF">S01H1_26225</name>
</gene>
<reference evidence="2" key="1">
    <citation type="journal article" date="2014" name="Front. Microbiol.">
        <title>High frequency of phylogenetically diverse reductive dehalogenase-homologous genes in deep subseafloor sedimentary metagenomes.</title>
        <authorList>
            <person name="Kawai M."/>
            <person name="Futagami T."/>
            <person name="Toyoda A."/>
            <person name="Takaki Y."/>
            <person name="Nishi S."/>
            <person name="Hori S."/>
            <person name="Arai W."/>
            <person name="Tsubouchi T."/>
            <person name="Morono Y."/>
            <person name="Uchiyama I."/>
            <person name="Ito T."/>
            <person name="Fujiyama A."/>
            <person name="Inagaki F."/>
            <person name="Takami H."/>
        </authorList>
    </citation>
    <scope>NUCLEOTIDE SEQUENCE</scope>
    <source>
        <strain evidence="2">Expedition CK06-06</strain>
    </source>
</reference>
<comment type="caution">
    <text evidence="2">The sequence shown here is derived from an EMBL/GenBank/DDBJ whole genome shotgun (WGS) entry which is preliminary data.</text>
</comment>
<proteinExistence type="predicted"/>
<accession>X0U855</accession>
<dbReference type="InterPro" id="IPR011635">
    <property type="entry name" value="CARDB"/>
</dbReference>
<feature type="non-terminal residue" evidence="2">
    <location>
        <position position="1"/>
    </location>
</feature>
<evidence type="ECO:0000259" key="1">
    <source>
        <dbReference type="Pfam" id="PF07705"/>
    </source>
</evidence>
<dbReference type="InterPro" id="IPR013783">
    <property type="entry name" value="Ig-like_fold"/>
</dbReference>
<sequence>NSPFGDESWTVSLWRSDDAVFDAGDTNVGDYEVTTLGIGASATDTVTFNAPAAGAYTLFGFADSGDEVTEDLEVNNMSIVGTLLVDSDLTVTAAADVYEALSGVAVDVDIQVNNIGDADAETDVNPGVDTWTVSLWRSADGAFDRVEDTQIGSYEVTTLDAGANTTDTITFNAPAAGAYTLFGFVDSVDEADGEVTEADEDNNTSIVGTLLVDSDLTVTAAADVYEALSGVAVDVDIQVNNIGDAAAETDVNPGVGTWTVSLWRSDDAVFDRVEDTQIGSYE</sequence>
<feature type="domain" description="CARDB" evidence="1">
    <location>
        <begin position="146"/>
        <end position="205"/>
    </location>
</feature>
<dbReference type="Gene3D" id="2.60.40.10">
    <property type="entry name" value="Immunoglobulins"/>
    <property type="match status" value="2"/>
</dbReference>
<feature type="non-terminal residue" evidence="2">
    <location>
        <position position="282"/>
    </location>
</feature>
<dbReference type="AlphaFoldDB" id="X0U855"/>
<dbReference type="Pfam" id="PF07705">
    <property type="entry name" value="CARDB"/>
    <property type="match status" value="2"/>
</dbReference>
<feature type="domain" description="CARDB" evidence="1">
    <location>
        <begin position="21"/>
        <end position="77"/>
    </location>
</feature>
<name>X0U855_9ZZZZ</name>